<evidence type="ECO:0000313" key="2">
    <source>
        <dbReference type="EMBL" id="KAK1165102.1"/>
    </source>
</evidence>
<name>A0AAD8D7G7_ACIOX</name>
<dbReference type="Proteomes" id="UP001230051">
    <property type="component" value="Unassembled WGS sequence"/>
</dbReference>
<feature type="compositionally biased region" description="Polar residues" evidence="1">
    <location>
        <begin position="118"/>
        <end position="128"/>
    </location>
</feature>
<comment type="caution">
    <text evidence="2">The sequence shown here is derived from an EMBL/GenBank/DDBJ whole genome shotgun (WGS) entry which is preliminary data.</text>
</comment>
<dbReference type="GO" id="GO:0000350">
    <property type="term" value="P:generation of catalytic spliceosome for second transesterification step"/>
    <property type="evidence" value="ECO:0007669"/>
    <property type="project" value="InterPro"/>
</dbReference>
<dbReference type="Pfam" id="PF06246">
    <property type="entry name" value="Isy1"/>
    <property type="match status" value="1"/>
</dbReference>
<evidence type="ECO:0000313" key="3">
    <source>
        <dbReference type="Proteomes" id="UP001230051"/>
    </source>
</evidence>
<evidence type="ECO:0000256" key="1">
    <source>
        <dbReference type="SAM" id="MobiDB-lite"/>
    </source>
</evidence>
<dbReference type="AlphaFoldDB" id="A0AAD8D7G7"/>
<dbReference type="EMBL" id="JAGXEW010000012">
    <property type="protein sequence ID" value="KAK1165102.1"/>
    <property type="molecule type" value="Genomic_DNA"/>
</dbReference>
<protein>
    <submittedName>
        <fullName evidence="2">Uncharacterized protein</fullName>
    </submittedName>
</protein>
<proteinExistence type="predicted"/>
<organism evidence="2 3">
    <name type="scientific">Acipenser oxyrinchus oxyrinchus</name>
    <dbReference type="NCBI Taxonomy" id="40147"/>
    <lineage>
        <taxon>Eukaryota</taxon>
        <taxon>Metazoa</taxon>
        <taxon>Chordata</taxon>
        <taxon>Craniata</taxon>
        <taxon>Vertebrata</taxon>
        <taxon>Euteleostomi</taxon>
        <taxon>Actinopterygii</taxon>
        <taxon>Chondrostei</taxon>
        <taxon>Acipenseriformes</taxon>
        <taxon>Acipenseridae</taxon>
        <taxon>Acipenser</taxon>
    </lineage>
</organism>
<reference evidence="2" key="1">
    <citation type="submission" date="2022-02" db="EMBL/GenBank/DDBJ databases">
        <title>Atlantic sturgeon de novo genome assembly.</title>
        <authorList>
            <person name="Stock M."/>
            <person name="Klopp C."/>
            <person name="Guiguen Y."/>
            <person name="Cabau C."/>
            <person name="Parinello H."/>
            <person name="Santidrian Yebra-Pimentel E."/>
            <person name="Kuhl H."/>
            <person name="Dirks R.P."/>
            <person name="Guessner J."/>
            <person name="Wuertz S."/>
            <person name="Du K."/>
            <person name="Schartl M."/>
        </authorList>
    </citation>
    <scope>NUCLEOTIDE SEQUENCE</scope>
    <source>
        <strain evidence="2">STURGEONOMICS-FGT-2020</strain>
        <tissue evidence="2">Whole blood</tissue>
    </source>
</reference>
<keyword evidence="3" id="KW-1185">Reference proteome</keyword>
<gene>
    <name evidence="2" type="ORF">AOXY_G13544</name>
</gene>
<feature type="region of interest" description="Disordered" evidence="1">
    <location>
        <begin position="105"/>
        <end position="168"/>
    </location>
</feature>
<sequence>MARNHEKQLGRLNRVWLQREREEGRLKDVHQNRPKLSSLNSAADVKRWIPSIKNEIEYYLQQSQLSHYPERKIAEFQQHIEDLRREYQGYIRKLRTLEPSNKEHPWKLRGYTRKRQAPDSTQSESQADPGSVKKLCTPVLSMPVHQGRDESDSDEEQESNWKVDPLSSDRSAPVYNCPSVDCEVQDRPLSFNPRKIPLKFTGCAVSGCEAEDHDGTNKLTQILLSGLPNLHNDPSVNPSWTAAARISREAGAAKISEAQEPLGETRDLLGLGCYSSSEEEA</sequence>
<accession>A0AAD8D7G7</accession>
<dbReference type="InterPro" id="IPR009360">
    <property type="entry name" value="Isy1"/>
</dbReference>